<evidence type="ECO:0000256" key="2">
    <source>
        <dbReference type="ARBA" id="ARBA00012344"/>
    </source>
</evidence>
<reference evidence="7" key="1">
    <citation type="submission" date="2020-08" db="EMBL/GenBank/DDBJ databases">
        <title>Genome sequencing and assembly of the red palm weevil Rhynchophorus ferrugineus.</title>
        <authorList>
            <person name="Dias G.B."/>
            <person name="Bergman C.M."/>
            <person name="Manee M."/>
        </authorList>
    </citation>
    <scope>NUCLEOTIDE SEQUENCE</scope>
    <source>
        <strain evidence="7">AA-2017</strain>
        <tissue evidence="7">Whole larva</tissue>
    </source>
</reference>
<dbReference type="InterPro" id="IPR013024">
    <property type="entry name" value="GGCT-like"/>
</dbReference>
<dbReference type="Proteomes" id="UP000625711">
    <property type="component" value="Unassembled WGS sequence"/>
</dbReference>
<comment type="similarity">
    <text evidence="1">Belongs to the gamma-glutamylcyclotransferase family. ChaC subfamily.</text>
</comment>
<proteinExistence type="inferred from homology"/>
<dbReference type="OrthoDB" id="1933483at2759"/>
<gene>
    <name evidence="7" type="ORF">GWI33_015932</name>
</gene>
<evidence type="ECO:0000256" key="4">
    <source>
        <dbReference type="ARBA" id="ARBA00043195"/>
    </source>
</evidence>
<evidence type="ECO:0000256" key="5">
    <source>
        <dbReference type="ARBA" id="ARBA00045227"/>
    </source>
</evidence>
<dbReference type="InterPro" id="IPR006840">
    <property type="entry name" value="ChaC"/>
</dbReference>
<evidence type="ECO:0000313" key="7">
    <source>
        <dbReference type="EMBL" id="KAF7271163.1"/>
    </source>
</evidence>
<keyword evidence="3" id="KW-0456">Lyase</keyword>
<evidence type="ECO:0000256" key="3">
    <source>
        <dbReference type="ARBA" id="ARBA00023239"/>
    </source>
</evidence>
<accession>A0A834I380</accession>
<dbReference type="PANTHER" id="PTHR12192">
    <property type="entry name" value="CATION TRANSPORT PROTEIN CHAC-RELATED"/>
    <property type="match status" value="1"/>
</dbReference>
<dbReference type="InterPro" id="IPR036568">
    <property type="entry name" value="GGCT-like_sf"/>
</dbReference>
<comment type="caution">
    <text evidence="7">The sequence shown here is derived from an EMBL/GenBank/DDBJ whole genome shotgun (WGS) entry which is preliminary data.</text>
</comment>
<protein>
    <recommendedName>
        <fullName evidence="2">glutathione-specific gamma-glutamylcyclotransferase</fullName>
        <ecNumber evidence="2">4.3.2.7</ecNumber>
    </recommendedName>
    <alternativeName>
        <fullName evidence="4">Cation transport regulator-like protein 2</fullName>
    </alternativeName>
</protein>
<dbReference type="GO" id="GO:0005737">
    <property type="term" value="C:cytoplasm"/>
    <property type="evidence" value="ECO:0007669"/>
    <property type="project" value="TreeGrafter"/>
</dbReference>
<dbReference type="Pfam" id="PF04752">
    <property type="entry name" value="ChaC"/>
    <property type="match status" value="1"/>
</dbReference>
<evidence type="ECO:0000256" key="1">
    <source>
        <dbReference type="ARBA" id="ARBA00009662"/>
    </source>
</evidence>
<dbReference type="EC" id="4.3.2.7" evidence="2"/>
<evidence type="ECO:0000256" key="6">
    <source>
        <dbReference type="ARBA" id="ARBA00048073"/>
    </source>
</evidence>
<sequence length="189" mass="21617">MWVFGYGSLMWKVDFPFEEQVIGYIKGYERRFYQHSTDHRGTPDNPGRVVTLIPASPGTKVYGIAYKIKDNDIEDVVKHLDFREKGGYERKHVMFYPKDLTMEPFNMTIYLASCDNPNYAGYADLDAIANQVVKSIGPSGHNIDYVCNLARVMREVVPEAQDDHLFDLEAKVIGLLRDTNQCNDKLANL</sequence>
<evidence type="ECO:0000313" key="8">
    <source>
        <dbReference type="Proteomes" id="UP000625711"/>
    </source>
</evidence>
<organism evidence="7 8">
    <name type="scientific">Rhynchophorus ferrugineus</name>
    <name type="common">Red palm weevil</name>
    <name type="synonym">Curculio ferrugineus</name>
    <dbReference type="NCBI Taxonomy" id="354439"/>
    <lineage>
        <taxon>Eukaryota</taxon>
        <taxon>Metazoa</taxon>
        <taxon>Ecdysozoa</taxon>
        <taxon>Arthropoda</taxon>
        <taxon>Hexapoda</taxon>
        <taxon>Insecta</taxon>
        <taxon>Pterygota</taxon>
        <taxon>Neoptera</taxon>
        <taxon>Endopterygota</taxon>
        <taxon>Coleoptera</taxon>
        <taxon>Polyphaga</taxon>
        <taxon>Cucujiformia</taxon>
        <taxon>Curculionidae</taxon>
        <taxon>Dryophthorinae</taxon>
        <taxon>Rhynchophorus</taxon>
    </lineage>
</organism>
<dbReference type="PANTHER" id="PTHR12192:SF2">
    <property type="entry name" value="GLUTATHIONE-SPECIFIC GAMMA-GLUTAMYLCYCLOTRANSFERASE 2"/>
    <property type="match status" value="1"/>
</dbReference>
<dbReference type="SUPFAM" id="SSF110857">
    <property type="entry name" value="Gamma-glutamyl cyclotransferase-like"/>
    <property type="match status" value="1"/>
</dbReference>
<dbReference type="EMBL" id="JAACXV010014009">
    <property type="protein sequence ID" value="KAF7271163.1"/>
    <property type="molecule type" value="Genomic_DNA"/>
</dbReference>
<dbReference type="GO" id="GO:0061928">
    <property type="term" value="F:glutathione specific gamma-glutamylcyclotransferase activity"/>
    <property type="evidence" value="ECO:0007669"/>
    <property type="project" value="UniProtKB-EC"/>
</dbReference>
<comment type="function">
    <text evidence="5">Catalyzes the cleavage of glutathione into 5-oxo-L-proline and a Cys-Gly dipeptide. Acts specifically on glutathione, but not on other gamma-glutamyl peptides.</text>
</comment>
<keyword evidence="8" id="KW-1185">Reference proteome</keyword>
<dbReference type="GO" id="GO:0006751">
    <property type="term" value="P:glutathione catabolic process"/>
    <property type="evidence" value="ECO:0007669"/>
    <property type="project" value="InterPro"/>
</dbReference>
<name>A0A834I380_RHYFE</name>
<dbReference type="AlphaFoldDB" id="A0A834I380"/>
<dbReference type="CDD" id="cd06661">
    <property type="entry name" value="GGCT_like"/>
    <property type="match status" value="1"/>
</dbReference>
<dbReference type="Gene3D" id="3.10.490.10">
    <property type="entry name" value="Gamma-glutamyl cyclotransferase-like"/>
    <property type="match status" value="1"/>
</dbReference>
<comment type="catalytic activity">
    <reaction evidence="6">
        <text>glutathione = L-cysteinylglycine + 5-oxo-L-proline</text>
        <dbReference type="Rhea" id="RHEA:47724"/>
        <dbReference type="ChEBI" id="CHEBI:57925"/>
        <dbReference type="ChEBI" id="CHEBI:58402"/>
        <dbReference type="ChEBI" id="CHEBI:61694"/>
        <dbReference type="EC" id="4.3.2.7"/>
    </reaction>
</comment>